<dbReference type="Gene3D" id="1.10.8.10">
    <property type="entry name" value="DNA helicase RuvA subunit, C-terminal domain"/>
    <property type="match status" value="1"/>
</dbReference>
<dbReference type="Gene3D" id="3.10.20.90">
    <property type="entry name" value="Phosphatidylinositol 3-kinase Catalytic Subunit, Chain A, domain 1"/>
    <property type="match status" value="1"/>
</dbReference>
<dbReference type="PROSITE" id="PS50030">
    <property type="entry name" value="UBA"/>
    <property type="match status" value="1"/>
</dbReference>
<dbReference type="PANTHER" id="PTHR13318">
    <property type="entry name" value="PARTNER OF PAIRED, ISOFORM B-RELATED"/>
    <property type="match status" value="1"/>
</dbReference>
<dbReference type="InterPro" id="IPR015940">
    <property type="entry name" value="UBA"/>
</dbReference>
<evidence type="ECO:0000259" key="3">
    <source>
        <dbReference type="PROSITE" id="PS50033"/>
    </source>
</evidence>
<evidence type="ECO:0000256" key="1">
    <source>
        <dbReference type="SAM" id="MobiDB-lite"/>
    </source>
</evidence>
<dbReference type="SUPFAM" id="SSF54236">
    <property type="entry name" value="Ubiquitin-like"/>
    <property type="match status" value="1"/>
</dbReference>
<feature type="region of interest" description="Disordered" evidence="1">
    <location>
        <begin position="165"/>
        <end position="208"/>
    </location>
</feature>
<feature type="region of interest" description="Disordered" evidence="1">
    <location>
        <begin position="106"/>
        <end position="131"/>
    </location>
</feature>
<keyword evidence="5" id="KW-1185">Reference proteome</keyword>
<organism evidence="4 5">
    <name type="scientific">Plakobranchus ocellatus</name>
    <dbReference type="NCBI Taxonomy" id="259542"/>
    <lineage>
        <taxon>Eukaryota</taxon>
        <taxon>Metazoa</taxon>
        <taxon>Spiralia</taxon>
        <taxon>Lophotrochozoa</taxon>
        <taxon>Mollusca</taxon>
        <taxon>Gastropoda</taxon>
        <taxon>Heterobranchia</taxon>
        <taxon>Euthyneura</taxon>
        <taxon>Panpulmonata</taxon>
        <taxon>Sacoglossa</taxon>
        <taxon>Placobranchoidea</taxon>
        <taxon>Plakobranchidae</taxon>
        <taxon>Plakobranchus</taxon>
    </lineage>
</organism>
<feature type="domain" description="UBX" evidence="3">
    <location>
        <begin position="205"/>
        <end position="284"/>
    </location>
</feature>
<name>A0AAV3XZV3_9GAST</name>
<feature type="compositionally biased region" description="Polar residues" evidence="1">
    <location>
        <begin position="106"/>
        <end position="121"/>
    </location>
</feature>
<dbReference type="SUPFAM" id="SSF52047">
    <property type="entry name" value="RNI-like"/>
    <property type="match status" value="2"/>
</dbReference>
<evidence type="ECO:0000313" key="5">
    <source>
        <dbReference type="Proteomes" id="UP000735302"/>
    </source>
</evidence>
<dbReference type="InterPro" id="IPR009060">
    <property type="entry name" value="UBA-like_sf"/>
</dbReference>
<dbReference type="Gene3D" id="3.80.10.10">
    <property type="entry name" value="Ribonuclease Inhibitor"/>
    <property type="match status" value="4"/>
</dbReference>
<feature type="domain" description="UBA" evidence="2">
    <location>
        <begin position="1"/>
        <end position="46"/>
    </location>
</feature>
<evidence type="ECO:0000259" key="2">
    <source>
        <dbReference type="PROSITE" id="PS50030"/>
    </source>
</evidence>
<feature type="compositionally biased region" description="Basic and acidic residues" evidence="1">
    <location>
        <begin position="122"/>
        <end position="131"/>
    </location>
</feature>
<dbReference type="InterPro" id="IPR001012">
    <property type="entry name" value="UBX_dom"/>
</dbReference>
<gene>
    <name evidence="4" type="ORF">PoB_000188700</name>
</gene>
<dbReference type="SMART" id="SM00166">
    <property type="entry name" value="UBX"/>
    <property type="match status" value="1"/>
</dbReference>
<dbReference type="SMART" id="SM00367">
    <property type="entry name" value="LRR_CC"/>
    <property type="match status" value="8"/>
</dbReference>
<dbReference type="InterPro" id="IPR032675">
    <property type="entry name" value="LRR_dom_sf"/>
</dbReference>
<dbReference type="CDD" id="cd01767">
    <property type="entry name" value="UBX"/>
    <property type="match status" value="1"/>
</dbReference>
<dbReference type="GO" id="GO:0019005">
    <property type="term" value="C:SCF ubiquitin ligase complex"/>
    <property type="evidence" value="ECO:0007669"/>
    <property type="project" value="TreeGrafter"/>
</dbReference>
<dbReference type="PROSITE" id="PS50033">
    <property type="entry name" value="UBX"/>
    <property type="match status" value="1"/>
</dbReference>
<comment type="caution">
    <text evidence="4">The sequence shown here is derived from an EMBL/GenBank/DDBJ whole genome shotgun (WGS) entry which is preliminary data.</text>
</comment>
<dbReference type="SUPFAM" id="SSF46934">
    <property type="entry name" value="UBA-like"/>
    <property type="match status" value="1"/>
</dbReference>
<evidence type="ECO:0000313" key="4">
    <source>
        <dbReference type="EMBL" id="GFN75381.1"/>
    </source>
</evidence>
<dbReference type="GO" id="GO:0031146">
    <property type="term" value="P:SCF-dependent proteasomal ubiquitin-dependent protein catabolic process"/>
    <property type="evidence" value="ECO:0007669"/>
    <property type="project" value="TreeGrafter"/>
</dbReference>
<dbReference type="Proteomes" id="UP000735302">
    <property type="component" value="Unassembled WGS sequence"/>
</dbReference>
<dbReference type="Pfam" id="PF00789">
    <property type="entry name" value="UBX"/>
    <property type="match status" value="1"/>
</dbReference>
<accession>A0AAV3XZV3</accession>
<dbReference type="PANTHER" id="PTHR13318:SF162">
    <property type="entry name" value="LEUCINE-RICH REPEAT FAMILY PROTEIN"/>
    <property type="match status" value="1"/>
</dbReference>
<dbReference type="EMBL" id="BLXT01000264">
    <property type="protein sequence ID" value="GFN75381.1"/>
    <property type="molecule type" value="Genomic_DNA"/>
</dbReference>
<feature type="compositionally biased region" description="Low complexity" evidence="1">
    <location>
        <begin position="183"/>
        <end position="197"/>
    </location>
</feature>
<protein>
    <submittedName>
        <fullName evidence="4">Ubx domain-containing protein 1</fullName>
    </submittedName>
</protein>
<feature type="compositionally biased region" description="Polar residues" evidence="1">
    <location>
        <begin position="198"/>
        <end position="208"/>
    </location>
</feature>
<dbReference type="InterPro" id="IPR029071">
    <property type="entry name" value="Ubiquitin-like_domsf"/>
</dbReference>
<dbReference type="InterPro" id="IPR006553">
    <property type="entry name" value="Leu-rich_rpt_Cys-con_subtyp"/>
</dbReference>
<sequence>MESESLQLDDIMATLMSMGFEFNDCQEAMTNGKLTVQAAIDWILAGKPGNVVAPPSLKLNTAQAAGNLQSSSSNPFVQANVDGLQGPSDSDFSASKATGVDVDSDTVISRSHMSEKQQQIKHNFEEKERQEVKRKLNEEKLKKKQEKERILKEIQEDREKLRLTKQAKVDASSAKLQSPPQHSTASASAETSVSPSTGSTGQEKTTPDTAIIQVRLPDGQIFRQTFPSTSTLNTVWDAVYAMIRISINAYSGFIQPFPRREFSREEMSSTLQSLGLVPSGSLVLKKKDVEQATEISDYELPSMQNTWLSKMSRHYLLKLVLDYYPYTTNELLHAARIFTHLHTLSLNSCTLITDAGLNSIKSMTALKVISLSGCSQITNNCFSVFCVLPALQSLILEATGVTDTGVIQFAGSDACHRLLHLDLSRTSVTQDIFTSLQAFKRLKSLFLKQCPPASCRLRRDWGGWGERIGAVHLRTNIMVRPTITDCCPVEDPVIFSYLLKLVLDYYPYTTNELLHAARIFTHLHTLSLNSCTLITDAGLNSIKSMTALKIISLSGCSQITNNCFSVFSVLPALQSLILEATGVTDTGVIQFAGSDVCPRLLHLDLSRTAVTQDIFTCLQGFKRLKSLFLKQCPVSGLAGIESVSSLETLDLSETHIVTDSVLCLTRLPGLCNISLTGTQFVHGDRALSYLKDMKMTGLFLPGRSSTTDLGMAYISGFSLSALDLTNYTNVGDSGMEHIGKIHSLKKLLLTNTKVSDEGIQHLQGLTNLQLLYLDRTNVSNACADVIARFKNLCELSLSSTNVTSDFIKQGALNNCINLTKLNLSKTIIGDKGIIFLKLPNLQLLNLDCTRVHPYTVADIRHNCPNLQSVTIVNLSSVQEDQVEDD</sequence>
<dbReference type="AlphaFoldDB" id="A0AAV3XZV3"/>
<reference evidence="4 5" key="1">
    <citation type="journal article" date="2021" name="Elife">
        <title>Chloroplast acquisition without the gene transfer in kleptoplastic sea slugs, Plakobranchus ocellatus.</title>
        <authorList>
            <person name="Maeda T."/>
            <person name="Takahashi S."/>
            <person name="Yoshida T."/>
            <person name="Shimamura S."/>
            <person name="Takaki Y."/>
            <person name="Nagai Y."/>
            <person name="Toyoda A."/>
            <person name="Suzuki Y."/>
            <person name="Arimoto A."/>
            <person name="Ishii H."/>
            <person name="Satoh N."/>
            <person name="Nishiyama T."/>
            <person name="Hasebe M."/>
            <person name="Maruyama T."/>
            <person name="Minagawa J."/>
            <person name="Obokata J."/>
            <person name="Shigenobu S."/>
        </authorList>
    </citation>
    <scope>NUCLEOTIDE SEQUENCE [LARGE SCALE GENOMIC DNA]</scope>
</reference>
<proteinExistence type="predicted"/>